<proteinExistence type="predicted"/>
<accession>A0A410FWN2</accession>
<dbReference type="KEGG" id="bih:BIP78_1660"/>
<dbReference type="EMBL" id="CP034928">
    <property type="protein sequence ID" value="QAA77424.1"/>
    <property type="molecule type" value="Genomic_DNA"/>
</dbReference>
<evidence type="ECO:0000313" key="1">
    <source>
        <dbReference type="EMBL" id="QAA77424.1"/>
    </source>
</evidence>
<gene>
    <name evidence="1" type="ORF">BIP78_1660</name>
</gene>
<dbReference type="AlphaFoldDB" id="A0A410FWN2"/>
<protein>
    <submittedName>
        <fullName evidence="1">Uncharacterized protein</fullName>
    </submittedName>
</protein>
<evidence type="ECO:0000313" key="2">
    <source>
        <dbReference type="Proteomes" id="UP000287233"/>
    </source>
</evidence>
<name>A0A410FWN2_BIPS1</name>
<organism evidence="1 2">
    <name type="scientific">Bipolaricaulis sibiricus</name>
    <dbReference type="NCBI Taxonomy" id="2501609"/>
    <lineage>
        <taxon>Bacteria</taxon>
        <taxon>Candidatus Bipolaricaulota</taxon>
        <taxon>Candidatus Bipolaricaulia</taxon>
        <taxon>Candidatus Bipolaricaulales</taxon>
        <taxon>Candidatus Bipolaricaulaceae</taxon>
        <taxon>Candidatus Bipolaricaulis</taxon>
    </lineage>
</organism>
<sequence length="68" mass="7389">MNSLAKNPDFLLSLPIPPLLGMREAPSDSGLLCATRRGIDLGRVRGYHQVGQYDFPTQRGGAGCRWCG</sequence>
<reference evidence="2" key="1">
    <citation type="submission" date="2018-12" db="EMBL/GenBank/DDBJ databases">
        <title>Complete genome sequence of an uncultured bacterium of the candidate phylum Bipolaricaulota.</title>
        <authorList>
            <person name="Kadnikov V.V."/>
            <person name="Mardanov A.V."/>
            <person name="Beletsky A.V."/>
            <person name="Frank Y.A."/>
            <person name="Karnachuk O.V."/>
            <person name="Ravin N.V."/>
        </authorList>
    </citation>
    <scope>NUCLEOTIDE SEQUENCE [LARGE SCALE GENOMIC DNA]</scope>
</reference>
<dbReference type="Proteomes" id="UP000287233">
    <property type="component" value="Chromosome"/>
</dbReference>